<keyword evidence="9" id="KW-1185">Reference proteome</keyword>
<dbReference type="SUPFAM" id="SSF46689">
    <property type="entry name" value="Homeodomain-like"/>
    <property type="match status" value="1"/>
</dbReference>
<dbReference type="PROSITE" id="PS50977">
    <property type="entry name" value="HTH_TETR_2"/>
    <property type="match status" value="1"/>
</dbReference>
<evidence type="ECO:0000313" key="8">
    <source>
        <dbReference type="EMBL" id="MDR6213408.1"/>
    </source>
</evidence>
<dbReference type="Pfam" id="PF09209">
    <property type="entry name" value="CecR_C"/>
    <property type="match status" value="1"/>
</dbReference>
<dbReference type="PRINTS" id="PR00455">
    <property type="entry name" value="HTHTETR"/>
</dbReference>
<evidence type="ECO:0000256" key="3">
    <source>
        <dbReference type="ARBA" id="ARBA00023125"/>
    </source>
</evidence>
<dbReference type="InterPro" id="IPR001647">
    <property type="entry name" value="HTH_TetR"/>
</dbReference>
<dbReference type="InterPro" id="IPR036271">
    <property type="entry name" value="Tet_transcr_reg_TetR-rel_C_sf"/>
</dbReference>
<dbReference type="Proteomes" id="UP001267710">
    <property type="component" value="Unassembled WGS sequence"/>
</dbReference>
<evidence type="ECO:0000256" key="5">
    <source>
        <dbReference type="PROSITE-ProRule" id="PRU00335"/>
    </source>
</evidence>
<dbReference type="PANTHER" id="PTHR30055">
    <property type="entry name" value="HTH-TYPE TRANSCRIPTIONAL REGULATOR RUTR"/>
    <property type="match status" value="1"/>
</dbReference>
<keyword evidence="4" id="KW-0804">Transcription</keyword>
<feature type="compositionally biased region" description="Basic and acidic residues" evidence="6">
    <location>
        <begin position="227"/>
        <end position="239"/>
    </location>
</feature>
<dbReference type="EMBL" id="JAVIZX010000001">
    <property type="protein sequence ID" value="MDR6213408.1"/>
    <property type="molecule type" value="Genomic_DNA"/>
</dbReference>
<dbReference type="PROSITE" id="PS01081">
    <property type="entry name" value="HTH_TETR_1"/>
    <property type="match status" value="1"/>
</dbReference>
<dbReference type="RefSeq" id="WP_309826891.1">
    <property type="nucleotide sequence ID" value="NZ_JAVIZX010000001.1"/>
</dbReference>
<dbReference type="PANTHER" id="PTHR30055:SF234">
    <property type="entry name" value="HTH-TYPE TRANSCRIPTIONAL REGULATOR BETI"/>
    <property type="match status" value="1"/>
</dbReference>
<keyword evidence="2" id="KW-0805">Transcription regulation</keyword>
<comment type="caution">
    <text evidence="8">The sequence shown here is derived from an EMBL/GenBank/DDBJ whole genome shotgun (WGS) entry which is preliminary data.</text>
</comment>
<dbReference type="InterPro" id="IPR009057">
    <property type="entry name" value="Homeodomain-like_sf"/>
</dbReference>
<gene>
    <name evidence="8" type="ORF">QE399_001097</name>
</gene>
<accession>A0ABU1I851</accession>
<evidence type="ECO:0000313" key="9">
    <source>
        <dbReference type="Proteomes" id="UP001267710"/>
    </source>
</evidence>
<feature type="compositionally biased region" description="Pro residues" evidence="6">
    <location>
        <begin position="1"/>
        <end position="15"/>
    </location>
</feature>
<dbReference type="Gene3D" id="1.10.357.10">
    <property type="entry name" value="Tetracycline Repressor, domain 2"/>
    <property type="match status" value="1"/>
</dbReference>
<feature type="region of interest" description="Disordered" evidence="6">
    <location>
        <begin position="1"/>
        <end position="26"/>
    </location>
</feature>
<feature type="domain" description="HTH tetR-type" evidence="7">
    <location>
        <begin position="27"/>
        <end position="87"/>
    </location>
</feature>
<evidence type="ECO:0000256" key="4">
    <source>
        <dbReference type="ARBA" id="ARBA00023163"/>
    </source>
</evidence>
<evidence type="ECO:0000256" key="1">
    <source>
        <dbReference type="ARBA" id="ARBA00022491"/>
    </source>
</evidence>
<dbReference type="InterPro" id="IPR023772">
    <property type="entry name" value="DNA-bd_HTH_TetR-type_CS"/>
</dbReference>
<evidence type="ECO:0000259" key="7">
    <source>
        <dbReference type="PROSITE" id="PS50977"/>
    </source>
</evidence>
<dbReference type="SUPFAM" id="SSF48498">
    <property type="entry name" value="Tetracyclin repressor-like, C-terminal domain"/>
    <property type="match status" value="1"/>
</dbReference>
<organism evidence="8 9">
    <name type="scientific">Paracidovorax wautersii</name>
    <dbReference type="NCBI Taxonomy" id="1177982"/>
    <lineage>
        <taxon>Bacteria</taxon>
        <taxon>Pseudomonadati</taxon>
        <taxon>Pseudomonadota</taxon>
        <taxon>Betaproteobacteria</taxon>
        <taxon>Burkholderiales</taxon>
        <taxon>Comamonadaceae</taxon>
        <taxon>Paracidovorax</taxon>
    </lineage>
</organism>
<feature type="DNA-binding region" description="H-T-H motif" evidence="5">
    <location>
        <begin position="50"/>
        <end position="69"/>
    </location>
</feature>
<dbReference type="InterPro" id="IPR050109">
    <property type="entry name" value="HTH-type_TetR-like_transc_reg"/>
</dbReference>
<dbReference type="Pfam" id="PF00440">
    <property type="entry name" value="TetR_N"/>
    <property type="match status" value="1"/>
</dbReference>
<dbReference type="InterPro" id="IPR015292">
    <property type="entry name" value="Tscrpt_reg_YbiH_C"/>
</dbReference>
<name>A0ABU1I851_9BURK</name>
<sequence length="257" mass="28297">MPDFPPDSAPVPVPASVPSAAPADKDPPARTRLLLAALRLFAQQGYAKTSIRAIAQAAQVNVAAISYYFGDKAALYAALFTEPAGNMQDLMPQVTQPGLDLREALRRYYHGTLAPLQDGELARLLVQLHIREMLDRTDQWERELERDVRQPHQAMLDLLCRHMGVAQPDADMHRLTLTVTGLAFQLWALQEAIDAVQPQLLATPQAVDAWAGRMTEYALAMIETEQRLRQSPAPDRRDAAPATPAPTPLAKPSRPST</sequence>
<keyword evidence="3 5" id="KW-0238">DNA-binding</keyword>
<evidence type="ECO:0000256" key="6">
    <source>
        <dbReference type="SAM" id="MobiDB-lite"/>
    </source>
</evidence>
<proteinExistence type="predicted"/>
<keyword evidence="1" id="KW-0678">Repressor</keyword>
<feature type="region of interest" description="Disordered" evidence="6">
    <location>
        <begin position="227"/>
        <end position="257"/>
    </location>
</feature>
<evidence type="ECO:0000256" key="2">
    <source>
        <dbReference type="ARBA" id="ARBA00023015"/>
    </source>
</evidence>
<protein>
    <submittedName>
        <fullName evidence="8">AcrR family transcriptional regulator</fullName>
    </submittedName>
</protein>
<reference evidence="8 9" key="1">
    <citation type="submission" date="2023-08" db="EMBL/GenBank/DDBJ databases">
        <title>Functional and genomic diversity of the sorghum phyllosphere microbiome.</title>
        <authorList>
            <person name="Shade A."/>
        </authorList>
    </citation>
    <scope>NUCLEOTIDE SEQUENCE [LARGE SCALE GENOMIC DNA]</scope>
    <source>
        <strain evidence="8 9">SORGH_AS_0335</strain>
    </source>
</reference>